<proteinExistence type="predicted"/>
<accession>A0A151XKE3</accession>
<protein>
    <submittedName>
        <fullName evidence="1">Uncharacterized protein</fullName>
    </submittedName>
</protein>
<name>A0A151XKE3_9HYME</name>
<dbReference type="STRING" id="64791.A0A151XKE3"/>
<gene>
    <name evidence="1" type="ORF">ALC60_00164</name>
</gene>
<reference evidence="1 2" key="1">
    <citation type="submission" date="2015-09" db="EMBL/GenBank/DDBJ databases">
        <title>Trachymyrmex zeteki WGS genome.</title>
        <authorList>
            <person name="Nygaard S."/>
            <person name="Hu H."/>
            <person name="Boomsma J."/>
            <person name="Zhang G."/>
        </authorList>
    </citation>
    <scope>NUCLEOTIDE SEQUENCE [LARGE SCALE GENOMIC DNA]</scope>
    <source>
        <strain evidence="1">Tzet28-1</strain>
        <tissue evidence="1">Whole body</tissue>
    </source>
</reference>
<dbReference type="EMBL" id="KQ982040">
    <property type="protein sequence ID" value="KYQ60775.1"/>
    <property type="molecule type" value="Genomic_DNA"/>
</dbReference>
<evidence type="ECO:0000313" key="2">
    <source>
        <dbReference type="Proteomes" id="UP000075809"/>
    </source>
</evidence>
<sequence>MKKNKRNRPLKSVQNKFRRVSSERQLRQWEEQLHSDGNRIEKLSYISKFTHNKFTVAVESGFIVHDIDLQRYHYCNEYNE</sequence>
<organism evidence="1 2">
    <name type="scientific">Mycetomoellerius zeteki</name>
    <dbReference type="NCBI Taxonomy" id="64791"/>
    <lineage>
        <taxon>Eukaryota</taxon>
        <taxon>Metazoa</taxon>
        <taxon>Ecdysozoa</taxon>
        <taxon>Arthropoda</taxon>
        <taxon>Hexapoda</taxon>
        <taxon>Insecta</taxon>
        <taxon>Pterygota</taxon>
        <taxon>Neoptera</taxon>
        <taxon>Endopterygota</taxon>
        <taxon>Hymenoptera</taxon>
        <taxon>Apocrita</taxon>
        <taxon>Aculeata</taxon>
        <taxon>Formicoidea</taxon>
        <taxon>Formicidae</taxon>
        <taxon>Myrmicinae</taxon>
        <taxon>Mycetomoellerius</taxon>
    </lineage>
</organism>
<dbReference type="AlphaFoldDB" id="A0A151XKE3"/>
<dbReference type="Proteomes" id="UP000075809">
    <property type="component" value="Unassembled WGS sequence"/>
</dbReference>
<evidence type="ECO:0000313" key="1">
    <source>
        <dbReference type="EMBL" id="KYQ60775.1"/>
    </source>
</evidence>
<keyword evidence="2" id="KW-1185">Reference proteome</keyword>